<dbReference type="EMBL" id="OK499999">
    <property type="protein sequence ID" value="UGO51599.1"/>
    <property type="molecule type" value="Genomic_DNA"/>
</dbReference>
<organism evidence="2 3">
    <name type="scientific">Bacillus phage vB_BanS_Booya</name>
    <dbReference type="NCBI Taxonomy" id="2894778"/>
    <lineage>
        <taxon>Viruses</taxon>
        <taxon>Duplodnaviria</taxon>
        <taxon>Heunggongvirae</taxon>
        <taxon>Uroviricota</taxon>
        <taxon>Caudoviricetes</taxon>
        <taxon>Wbetavirus</taxon>
        <taxon>Wbetavirus booya</taxon>
    </lineage>
</organism>
<feature type="domain" description="RNA polymerase sigma-70 region 4" evidence="1">
    <location>
        <begin position="87"/>
        <end position="119"/>
    </location>
</feature>
<evidence type="ECO:0000313" key="3">
    <source>
        <dbReference type="Proteomes" id="UP000827405"/>
    </source>
</evidence>
<proteinExistence type="predicted"/>
<protein>
    <submittedName>
        <fullName evidence="2">Sigma4 domain protein</fullName>
    </submittedName>
</protein>
<name>A0AAE9CEN4_9CAUD</name>
<evidence type="ECO:0000313" key="2">
    <source>
        <dbReference type="EMBL" id="UGO51599.1"/>
    </source>
</evidence>
<dbReference type="InterPro" id="IPR013324">
    <property type="entry name" value="RNA_pol_sigma_r3/r4-like"/>
</dbReference>
<sequence>MNHHLFNWLRDYQKLEEEIAYLEYNLDKTKAELRRWVSGDLREVRLTAESEGAKVENRIEAIEYELAHKMNDMYRLKKLISKFRGLENQILKLKYVDGMTLEEIAEVVNYSSSHIKKKHAELVRLIKFVEREGII</sequence>
<keyword evidence="3" id="KW-1185">Reference proteome</keyword>
<evidence type="ECO:0000259" key="1">
    <source>
        <dbReference type="Pfam" id="PF04545"/>
    </source>
</evidence>
<dbReference type="GO" id="GO:0006352">
    <property type="term" value="P:DNA-templated transcription initiation"/>
    <property type="evidence" value="ECO:0007669"/>
    <property type="project" value="InterPro"/>
</dbReference>
<dbReference type="Gene3D" id="1.20.140.160">
    <property type="match status" value="1"/>
</dbReference>
<dbReference type="Proteomes" id="UP000827405">
    <property type="component" value="Segment"/>
</dbReference>
<reference evidence="2" key="1">
    <citation type="submission" date="2021-10" db="EMBL/GenBank/DDBJ databases">
        <authorList>
            <person name="Lavering E.D."/>
            <person name="James R."/>
            <person name="Fairfolm J.D."/>
            <person name="Gaertner R."/>
            <person name="Thurgood T.L."/>
            <person name="Robison R.A."/>
            <person name="Grose J.H."/>
        </authorList>
    </citation>
    <scope>NUCLEOTIDE SEQUENCE</scope>
</reference>
<dbReference type="GO" id="GO:0003700">
    <property type="term" value="F:DNA-binding transcription factor activity"/>
    <property type="evidence" value="ECO:0007669"/>
    <property type="project" value="InterPro"/>
</dbReference>
<accession>A0AAE9CEN4</accession>
<dbReference type="InterPro" id="IPR007630">
    <property type="entry name" value="RNA_pol_sigma70_r4"/>
</dbReference>
<dbReference type="SUPFAM" id="SSF88659">
    <property type="entry name" value="Sigma3 and sigma4 domains of RNA polymerase sigma factors"/>
    <property type="match status" value="1"/>
</dbReference>
<dbReference type="Pfam" id="PF04545">
    <property type="entry name" value="Sigma70_r4"/>
    <property type="match status" value="1"/>
</dbReference>
<gene>
    <name evidence="2" type="ORF">BOOYA_51</name>
</gene>